<protein>
    <submittedName>
        <fullName evidence="2">Uncharacterized protein</fullName>
    </submittedName>
</protein>
<reference evidence="2" key="1">
    <citation type="submission" date="2023-09" db="UniProtKB">
        <authorList>
            <consortium name="Ensembl"/>
        </authorList>
    </citation>
    <scope>IDENTIFICATION</scope>
</reference>
<accession>A0A8C0ZRL3</accession>
<organism evidence="2">
    <name type="scientific">Castor canadensis</name>
    <name type="common">American beaver</name>
    <dbReference type="NCBI Taxonomy" id="51338"/>
    <lineage>
        <taxon>Eukaryota</taxon>
        <taxon>Metazoa</taxon>
        <taxon>Chordata</taxon>
        <taxon>Craniata</taxon>
        <taxon>Vertebrata</taxon>
        <taxon>Euteleostomi</taxon>
        <taxon>Mammalia</taxon>
        <taxon>Eutheria</taxon>
        <taxon>Euarchontoglires</taxon>
        <taxon>Glires</taxon>
        <taxon>Rodentia</taxon>
        <taxon>Castorimorpha</taxon>
        <taxon>Castoridae</taxon>
        <taxon>Castor</taxon>
    </lineage>
</organism>
<proteinExistence type="predicted"/>
<dbReference type="Ensembl" id="ENSCCNT00000016860.1">
    <property type="protein sequence ID" value="ENSCCNP00000012849.1"/>
    <property type="gene ID" value="ENSCCNG00000013345.1"/>
</dbReference>
<dbReference type="AlphaFoldDB" id="A0A8C0ZRL3"/>
<name>A0A8C0ZRL3_CASCN</name>
<evidence type="ECO:0000313" key="2">
    <source>
        <dbReference type="Ensembl" id="ENSCCNP00000012849.1"/>
    </source>
</evidence>
<feature type="region of interest" description="Disordered" evidence="1">
    <location>
        <begin position="42"/>
        <end position="77"/>
    </location>
</feature>
<sequence length="77" mass="8272">MLGVNVAKSSLHLHFLKTLEFRTDVSVTSMAGVAEAIRLATSHPPSSHGYGRLETQGNNLPKPLYSSHSFPGLVLAK</sequence>
<evidence type="ECO:0000256" key="1">
    <source>
        <dbReference type="SAM" id="MobiDB-lite"/>
    </source>
</evidence>